<dbReference type="RefSeq" id="WP_192540725.1">
    <property type="nucleotide sequence ID" value="NZ_RRZA01000006.1"/>
</dbReference>
<dbReference type="EMBL" id="RRZA01000006">
    <property type="protein sequence ID" value="MBE0456524.1"/>
    <property type="molecule type" value="Genomic_DNA"/>
</dbReference>
<keyword evidence="1" id="KW-0732">Signal</keyword>
<dbReference type="InterPro" id="IPR020009">
    <property type="entry name" value="VolA/Pla-1/cef"/>
</dbReference>
<dbReference type="Pfam" id="PF12262">
    <property type="entry name" value="Lipase_bact_N"/>
    <property type="match status" value="1"/>
</dbReference>
<dbReference type="PROSITE" id="PS51257">
    <property type="entry name" value="PROKAR_LIPOPROTEIN"/>
    <property type="match status" value="1"/>
</dbReference>
<reference evidence="3 4" key="1">
    <citation type="submission" date="2020-07" db="EMBL/GenBank/DDBJ databases">
        <title>Halophilic bacteria isolated from french cheeses.</title>
        <authorList>
            <person name="Kothe C.I."/>
            <person name="Farah-Kraiem B."/>
            <person name="Renault P."/>
            <person name="Dridi B."/>
        </authorList>
    </citation>
    <scope>NUCLEOTIDE SEQUENCE [LARGE SCALE GENOMIC DNA]</scope>
    <source>
        <strain evidence="3 4">FME14</strain>
    </source>
</reference>
<evidence type="ECO:0000256" key="1">
    <source>
        <dbReference type="SAM" id="SignalP"/>
    </source>
</evidence>
<dbReference type="Gene3D" id="3.40.50.1820">
    <property type="entry name" value="alpha/beta hydrolase"/>
    <property type="match status" value="1"/>
</dbReference>
<evidence type="ECO:0000313" key="4">
    <source>
        <dbReference type="Proteomes" id="UP000707245"/>
    </source>
</evidence>
<protein>
    <submittedName>
        <fullName evidence="3">Lipase</fullName>
    </submittedName>
</protein>
<keyword evidence="4" id="KW-1185">Reference proteome</keyword>
<gene>
    <name evidence="3" type="ORF">EI167_03470</name>
</gene>
<evidence type="ECO:0000313" key="3">
    <source>
        <dbReference type="EMBL" id="MBE0456524.1"/>
    </source>
</evidence>
<sequence length="822" mass="85293">MKKMLLSLAITAALAGCGGGETLEDVKSDTPPVIPAATVKFDPVNGEISVPNDLLMSGTKDGTINIPGELGANGVSVPRSAYANPSLALGALDGWSSQVPYKVDLTFPANVSLDESSAGAPGSVRIFEVVMGASLTDADCAAVPAGAGCKLLGELTFGVDFITKASGNAVAIIPLKPFKAGSSYINVLTTELKDSLGRSIEPSSTYGLVSEETPLITESQLALQGVVNSYENVVTSGGTISKDDIIFSGAMTIQSVGPVLGTIKKLLAASLQNPALPTPMVQIPEQSMLTVEQVFASQGVTGLSPAFAGVQYQKGSVTLPMYLSQPEGKEIANLADTYWQGMCSSPVAVLNQQAADQALREAGKEDEIDPTMFDVGSYEPLCQGLSEGRLHDYPKIDITRHLTKYNPIPKVQSQQEVPVQITKPILPVINFIRTQSLGMSALEMPAGGWPVVIMQHGITSKKEDMLALTASLAIQGFATASIDHPVHGERGIDVDDDGNDDFNASTGSVLAYMNLQSLLVARDNLRQSAADLLALRLGLNFTNDTSLNTSDVVFIGHSLGSVVAPAFVTQANTPLDSQVDGLFKVNTVALASGGGGIASFLLESASFGPFVQGSVLLAAGTAESAEFATFLETDAVSNCGAVIANQQAYVTCAYPEYIAALTVAGESAKIANIQGVMTQFSFAAQTALDSGDPTNYAATVQALGTPVYMNVVVGDGAGNKPDQVIPPTTVNNPLAGSLPLANLMGLTTVTQSQAPTGEGMSYLVKFTKGHHSSVLTPAPNEAAGSTVEDSAAATTEMQLQIASYLATRGLALSIDNTEIVTD</sequence>
<feature type="domain" description="Bacterial virulence factor lipase N-terminal" evidence="2">
    <location>
        <begin position="39"/>
        <end position="271"/>
    </location>
</feature>
<dbReference type="NCBIfam" id="TIGR03502">
    <property type="entry name" value="lipase_Pla1_cef"/>
    <property type="match status" value="1"/>
</dbReference>
<proteinExistence type="predicted"/>
<comment type="caution">
    <text evidence="3">The sequence shown here is derived from an EMBL/GenBank/DDBJ whole genome shotgun (WGS) entry which is preliminary data.</text>
</comment>
<dbReference type="InterPro" id="IPR029058">
    <property type="entry name" value="AB_hydrolase_fold"/>
</dbReference>
<dbReference type="InterPro" id="IPR025920">
    <property type="entry name" value="Lipase_bact_N"/>
</dbReference>
<dbReference type="SUPFAM" id="SSF53474">
    <property type="entry name" value="alpha/beta-Hydrolases"/>
    <property type="match status" value="1"/>
</dbReference>
<name>A0ABR9FI82_9GAMM</name>
<feature type="chain" id="PRO_5046856037" evidence="1">
    <location>
        <begin position="16"/>
        <end position="822"/>
    </location>
</feature>
<accession>A0ABR9FI82</accession>
<organism evidence="3 4">
    <name type="scientific">Pseudoalteromonas prydzensis</name>
    <dbReference type="NCBI Taxonomy" id="182141"/>
    <lineage>
        <taxon>Bacteria</taxon>
        <taxon>Pseudomonadati</taxon>
        <taxon>Pseudomonadota</taxon>
        <taxon>Gammaproteobacteria</taxon>
        <taxon>Alteromonadales</taxon>
        <taxon>Pseudoalteromonadaceae</taxon>
        <taxon>Pseudoalteromonas</taxon>
    </lineage>
</organism>
<dbReference type="Proteomes" id="UP000707245">
    <property type="component" value="Unassembled WGS sequence"/>
</dbReference>
<feature type="signal peptide" evidence="1">
    <location>
        <begin position="1"/>
        <end position="15"/>
    </location>
</feature>
<evidence type="ECO:0000259" key="2">
    <source>
        <dbReference type="Pfam" id="PF12262"/>
    </source>
</evidence>